<proteinExistence type="predicted"/>
<sequence>MDRFALYRALGAARVPAASYEIVDCPGPRLAADRYFLDGHAGDWAVGVHERGNREVFERFADEDEACRWMYDRLVVTEPASVPEEPVGRVPDPGALQRQADDDLEAALAAMRRRADGRSGGERPGEPGAERSAERPDESAEGAGPA</sequence>
<feature type="compositionally biased region" description="Basic and acidic residues" evidence="1">
    <location>
        <begin position="113"/>
        <end position="138"/>
    </location>
</feature>
<evidence type="ECO:0000313" key="2">
    <source>
        <dbReference type="EMBL" id="PKT68904.1"/>
    </source>
</evidence>
<keyword evidence="3" id="KW-1185">Reference proteome</keyword>
<comment type="caution">
    <text evidence="2">The sequence shown here is derived from an EMBL/GenBank/DDBJ whole genome shotgun (WGS) entry which is preliminary data.</text>
</comment>
<name>A0A2I0SG38_9ACTN</name>
<evidence type="ECO:0000256" key="1">
    <source>
        <dbReference type="SAM" id="MobiDB-lite"/>
    </source>
</evidence>
<dbReference type="EMBL" id="PJOS01000092">
    <property type="protein sequence ID" value="PKT68904.1"/>
    <property type="molecule type" value="Genomic_DNA"/>
</dbReference>
<dbReference type="RefSeq" id="WP_103553185.1">
    <property type="nucleotide sequence ID" value="NZ_JBHJSK010000025.1"/>
</dbReference>
<feature type="region of interest" description="Disordered" evidence="1">
    <location>
        <begin position="80"/>
        <end position="146"/>
    </location>
</feature>
<dbReference type="OrthoDB" id="5196941at2"/>
<organism evidence="2 3">
    <name type="scientific">Streptomyces populi</name>
    <dbReference type="NCBI Taxonomy" id="2058924"/>
    <lineage>
        <taxon>Bacteria</taxon>
        <taxon>Bacillati</taxon>
        <taxon>Actinomycetota</taxon>
        <taxon>Actinomycetes</taxon>
        <taxon>Kitasatosporales</taxon>
        <taxon>Streptomycetaceae</taxon>
        <taxon>Streptomyces</taxon>
    </lineage>
</organism>
<reference evidence="2 3" key="1">
    <citation type="submission" date="2017-12" db="EMBL/GenBank/DDBJ databases">
        <title>Streptomyces populusis sp. nov., a novel endophytic actinobacterium isolated from stems of Populus adenopoda Maxim.</title>
        <authorList>
            <person name="Wang Z."/>
        </authorList>
    </citation>
    <scope>NUCLEOTIDE SEQUENCE [LARGE SCALE GENOMIC DNA]</scope>
    <source>
        <strain evidence="2 3">A249</strain>
    </source>
</reference>
<protein>
    <submittedName>
        <fullName evidence="2">Uncharacterized protein</fullName>
    </submittedName>
</protein>
<evidence type="ECO:0000313" key="3">
    <source>
        <dbReference type="Proteomes" id="UP000236178"/>
    </source>
</evidence>
<dbReference type="AlphaFoldDB" id="A0A2I0SG38"/>
<dbReference type="Proteomes" id="UP000236178">
    <property type="component" value="Unassembled WGS sequence"/>
</dbReference>
<gene>
    <name evidence="2" type="ORF">CW362_32455</name>
</gene>
<accession>A0A2I0SG38</accession>